<dbReference type="GO" id="GO:0031390">
    <property type="term" value="C:Ctf18 RFC-like complex"/>
    <property type="evidence" value="ECO:0000318"/>
    <property type="project" value="GO_Central"/>
</dbReference>
<sequence>MFIPFLAREREAEMEQPQLGCSGAEAILNLPPSSSISIAYHPLFGPHDDLILLELDEKLLPEVLQQRITLRGQPDEDAVLCTRSKTYAVKFVGTSNSVFLIPPSDQSEFCENSLDCIGKDHDQQVVASVIKVAPGNMELVEVAPRLDKLKLLLSVNPYRFGEDIEMEDLEETEKSYTGLYKWDDLVEQVQASDEELRSALKALSAVEIGGYWRIVDDKYMDTILSMLLHDSVLNDWSLDLLNEDEVVSMLESDGFPQKLARHCLHVYGTKVDENVDKRVWRLDERRVCVHFAREILKEGKRKMDTFMVKWMQKIPEGMRASFDMLEGEVLTERLGVETWVRAFSVSSLPSSPAERFSILFRERPKWEWKDLQPYIRDLKVPGLSSEGLLLKFTRRTQPTLDAEPVFSAR</sequence>
<dbReference type="GO" id="GO:0000775">
    <property type="term" value="C:chromosome, centromeric region"/>
    <property type="evidence" value="ECO:0000318"/>
    <property type="project" value="GO_Central"/>
</dbReference>
<dbReference type="RefSeq" id="XP_035540924.1">
    <property type="nucleotide sequence ID" value="XM_035685031.1"/>
</dbReference>
<keyword evidence="3" id="KW-1185">Reference proteome</keyword>
<dbReference type="InterPro" id="IPR019128">
    <property type="entry name" value="Dcc1"/>
</dbReference>
<dbReference type="Pfam" id="PF09724">
    <property type="entry name" value="Dcc1"/>
    <property type="match status" value="1"/>
</dbReference>
<evidence type="ECO:0000256" key="1">
    <source>
        <dbReference type="ARBA" id="ARBA00007017"/>
    </source>
</evidence>
<dbReference type="Gramene" id="Jr14_02750_p1">
    <property type="protein sequence ID" value="cds.Jr14_02750_p1"/>
    <property type="gene ID" value="Jr14_02750"/>
</dbReference>
<reference evidence="4 5" key="1">
    <citation type="submission" date="2025-04" db="UniProtKB">
        <authorList>
            <consortium name="RefSeq"/>
        </authorList>
    </citation>
    <scope>IDENTIFICATION</scope>
    <source>
        <tissue evidence="4 5">Leaves</tissue>
    </source>
</reference>
<dbReference type="PANTHER" id="PTHR13395">
    <property type="entry name" value="SISTER CHROMATID COHESION PROTEIN DCC1-RELATED"/>
    <property type="match status" value="1"/>
</dbReference>
<dbReference type="GO" id="GO:0034088">
    <property type="term" value="P:maintenance of mitotic sister chromatid cohesion"/>
    <property type="evidence" value="ECO:0000318"/>
    <property type="project" value="GO_Central"/>
</dbReference>
<dbReference type="AlphaFoldDB" id="A0A6P9E0A4"/>
<comment type="similarity">
    <text evidence="1">Belongs to the DCC1 family.</text>
</comment>
<accession>A0A6P9E0A4</accession>
<dbReference type="Proteomes" id="UP000235220">
    <property type="component" value="Chromosome 14"/>
</dbReference>
<evidence type="ECO:0000313" key="3">
    <source>
        <dbReference type="Proteomes" id="UP000235220"/>
    </source>
</evidence>
<proteinExistence type="inferred from homology"/>
<evidence type="ECO:0000256" key="2">
    <source>
        <dbReference type="ARBA" id="ARBA00022705"/>
    </source>
</evidence>
<evidence type="ECO:0000313" key="4">
    <source>
        <dbReference type="RefSeq" id="XP_035540924.1"/>
    </source>
</evidence>
<name>A0A6P9E0A4_JUGRE</name>
<dbReference type="GO" id="GO:0000785">
    <property type="term" value="C:chromatin"/>
    <property type="evidence" value="ECO:0000318"/>
    <property type="project" value="GO_Central"/>
</dbReference>
<dbReference type="RefSeq" id="XP_035540925.1">
    <property type="nucleotide sequence ID" value="XM_035685032.1"/>
</dbReference>
<organism evidence="3 4">
    <name type="scientific">Juglans regia</name>
    <name type="common">English walnut</name>
    <dbReference type="NCBI Taxonomy" id="51240"/>
    <lineage>
        <taxon>Eukaryota</taxon>
        <taxon>Viridiplantae</taxon>
        <taxon>Streptophyta</taxon>
        <taxon>Embryophyta</taxon>
        <taxon>Tracheophyta</taxon>
        <taxon>Spermatophyta</taxon>
        <taxon>Magnoliopsida</taxon>
        <taxon>eudicotyledons</taxon>
        <taxon>Gunneridae</taxon>
        <taxon>Pentapetalae</taxon>
        <taxon>rosids</taxon>
        <taxon>fabids</taxon>
        <taxon>Fagales</taxon>
        <taxon>Juglandaceae</taxon>
        <taxon>Juglans</taxon>
    </lineage>
</organism>
<keyword evidence="2" id="KW-0235">DNA replication</keyword>
<evidence type="ECO:0000313" key="5">
    <source>
        <dbReference type="RefSeq" id="XP_035540925.1"/>
    </source>
</evidence>
<dbReference type="PANTHER" id="PTHR13395:SF6">
    <property type="entry name" value="SISTER CHROMATID COHESION PROTEIN DCC1"/>
    <property type="match status" value="1"/>
</dbReference>
<dbReference type="OrthoDB" id="5199543at2759"/>
<dbReference type="GeneID" id="109008035"/>
<protein>
    <submittedName>
        <fullName evidence="4 5">Sister chromatid cohesion protein DCC1 isoform X1</fullName>
    </submittedName>
</protein>
<gene>
    <name evidence="4 5" type="primary">LOC109008035</name>
</gene>
<dbReference type="GO" id="GO:0006260">
    <property type="term" value="P:DNA replication"/>
    <property type="evidence" value="ECO:0007669"/>
    <property type="project" value="UniProtKB-KW"/>
</dbReference>